<gene>
    <name evidence="1" type="ORF">CAEBREN_08704</name>
</gene>
<proteinExistence type="predicted"/>
<evidence type="ECO:0000313" key="2">
    <source>
        <dbReference type="Proteomes" id="UP000008068"/>
    </source>
</evidence>
<dbReference type="EMBL" id="GL379788">
    <property type="protein sequence ID" value="EGT40634.1"/>
    <property type="molecule type" value="Genomic_DNA"/>
</dbReference>
<keyword evidence="2" id="KW-1185">Reference proteome</keyword>
<dbReference type="Proteomes" id="UP000008068">
    <property type="component" value="Unassembled WGS sequence"/>
</dbReference>
<dbReference type="HOGENOM" id="CLU_1939958_0_0_1"/>
<dbReference type="InParanoid" id="G0MBE4"/>
<reference evidence="2" key="1">
    <citation type="submission" date="2011-07" db="EMBL/GenBank/DDBJ databases">
        <authorList>
            <consortium name="Caenorhabditis brenneri Sequencing and Analysis Consortium"/>
            <person name="Wilson R.K."/>
        </authorList>
    </citation>
    <scope>NUCLEOTIDE SEQUENCE [LARGE SCALE GENOMIC DNA]</scope>
    <source>
        <strain evidence="2">PB2801</strain>
    </source>
</reference>
<dbReference type="AlphaFoldDB" id="G0MBE4"/>
<organism evidence="2">
    <name type="scientific">Caenorhabditis brenneri</name>
    <name type="common">Nematode worm</name>
    <dbReference type="NCBI Taxonomy" id="135651"/>
    <lineage>
        <taxon>Eukaryota</taxon>
        <taxon>Metazoa</taxon>
        <taxon>Ecdysozoa</taxon>
        <taxon>Nematoda</taxon>
        <taxon>Chromadorea</taxon>
        <taxon>Rhabditida</taxon>
        <taxon>Rhabditina</taxon>
        <taxon>Rhabditomorpha</taxon>
        <taxon>Rhabditoidea</taxon>
        <taxon>Rhabditidae</taxon>
        <taxon>Peloderinae</taxon>
        <taxon>Caenorhabditis</taxon>
    </lineage>
</organism>
<protein>
    <submittedName>
        <fullName evidence="1">Uncharacterized protein</fullName>
    </submittedName>
</protein>
<sequence length="130" mass="14850">MVDSPGVFKAPLPITESVVTQHELNTVSKKHKTLVQMLKKENPPDLLPYSMFLLNSMDKFGTLVNLPYNQRRREVVNVGLKCQEVLEDVVIRRLMSGEDVNQSLDRWRLTDPIVVGTLFFLIWTPFPIAG</sequence>
<accession>G0MBE4</accession>
<evidence type="ECO:0000313" key="1">
    <source>
        <dbReference type="EMBL" id="EGT40634.1"/>
    </source>
</evidence>
<name>G0MBE4_CAEBE</name>